<evidence type="ECO:0000313" key="3">
    <source>
        <dbReference type="Proteomes" id="UP000821866"/>
    </source>
</evidence>
<dbReference type="Pfam" id="PF05216">
    <property type="entry name" value="UNC-50"/>
    <property type="match status" value="1"/>
</dbReference>
<sequence length="95" mass="10733">MESARSVKKKPRVKWTEKETWALIKLWEDHLDALRGQKHNGGVYQAIAESLTNAASSVGFVLILRISFLGFLKFLLWVIFIDCIGMGVLVATALW</sequence>
<dbReference type="Proteomes" id="UP000821866">
    <property type="component" value="Chromosome 1"/>
</dbReference>
<evidence type="ECO:0008006" key="4">
    <source>
        <dbReference type="Google" id="ProtNLM"/>
    </source>
</evidence>
<gene>
    <name evidence="2" type="ORF">HPB51_013009</name>
</gene>
<dbReference type="InterPro" id="IPR007881">
    <property type="entry name" value="UNC-50"/>
</dbReference>
<organism evidence="2 3">
    <name type="scientific">Rhipicephalus microplus</name>
    <name type="common">Cattle tick</name>
    <name type="synonym">Boophilus microplus</name>
    <dbReference type="NCBI Taxonomy" id="6941"/>
    <lineage>
        <taxon>Eukaryota</taxon>
        <taxon>Metazoa</taxon>
        <taxon>Ecdysozoa</taxon>
        <taxon>Arthropoda</taxon>
        <taxon>Chelicerata</taxon>
        <taxon>Arachnida</taxon>
        <taxon>Acari</taxon>
        <taxon>Parasitiformes</taxon>
        <taxon>Ixodida</taxon>
        <taxon>Ixodoidea</taxon>
        <taxon>Ixodidae</taxon>
        <taxon>Rhipicephalinae</taxon>
        <taxon>Rhipicephalus</taxon>
        <taxon>Boophilus</taxon>
    </lineage>
</organism>
<keyword evidence="1" id="KW-0472">Membrane</keyword>
<keyword evidence="1" id="KW-1133">Transmembrane helix</keyword>
<dbReference type="AlphaFoldDB" id="A0A9J6F2S2"/>
<name>A0A9J6F2S2_RHIMP</name>
<dbReference type="Gene3D" id="1.10.10.60">
    <property type="entry name" value="Homeodomain-like"/>
    <property type="match status" value="1"/>
</dbReference>
<protein>
    <recommendedName>
        <fullName evidence="4">Myb-like domain-containing protein</fullName>
    </recommendedName>
</protein>
<dbReference type="EMBL" id="JABSTU010000001">
    <property type="protein sequence ID" value="KAH8040839.1"/>
    <property type="molecule type" value="Genomic_DNA"/>
</dbReference>
<comment type="caution">
    <text evidence="2">The sequence shown here is derived from an EMBL/GenBank/DDBJ whole genome shotgun (WGS) entry which is preliminary data.</text>
</comment>
<evidence type="ECO:0000256" key="1">
    <source>
        <dbReference type="SAM" id="Phobius"/>
    </source>
</evidence>
<accession>A0A9J6F2S2</accession>
<keyword evidence="3" id="KW-1185">Reference proteome</keyword>
<feature type="transmembrane region" description="Helical" evidence="1">
    <location>
        <begin position="74"/>
        <end position="94"/>
    </location>
</feature>
<evidence type="ECO:0000313" key="2">
    <source>
        <dbReference type="EMBL" id="KAH8040839.1"/>
    </source>
</evidence>
<dbReference type="VEuPathDB" id="VectorBase:LOC119167349"/>
<keyword evidence="1" id="KW-0812">Transmembrane</keyword>
<proteinExistence type="predicted"/>
<reference evidence="2" key="1">
    <citation type="journal article" date="2020" name="Cell">
        <title>Large-Scale Comparative Analyses of Tick Genomes Elucidate Their Genetic Diversity and Vector Capacities.</title>
        <authorList>
            <consortium name="Tick Genome and Microbiome Consortium (TIGMIC)"/>
            <person name="Jia N."/>
            <person name="Wang J."/>
            <person name="Shi W."/>
            <person name="Du L."/>
            <person name="Sun Y."/>
            <person name="Zhan W."/>
            <person name="Jiang J.F."/>
            <person name="Wang Q."/>
            <person name="Zhang B."/>
            <person name="Ji P."/>
            <person name="Bell-Sakyi L."/>
            <person name="Cui X.M."/>
            <person name="Yuan T.T."/>
            <person name="Jiang B.G."/>
            <person name="Yang W.F."/>
            <person name="Lam T.T."/>
            <person name="Chang Q.C."/>
            <person name="Ding S.J."/>
            <person name="Wang X.J."/>
            <person name="Zhu J.G."/>
            <person name="Ruan X.D."/>
            <person name="Zhao L."/>
            <person name="Wei J.T."/>
            <person name="Ye R.Z."/>
            <person name="Que T.C."/>
            <person name="Du C.H."/>
            <person name="Zhou Y.H."/>
            <person name="Cheng J.X."/>
            <person name="Dai P.F."/>
            <person name="Guo W.B."/>
            <person name="Han X.H."/>
            <person name="Huang E.J."/>
            <person name="Li L.F."/>
            <person name="Wei W."/>
            <person name="Gao Y.C."/>
            <person name="Liu J.Z."/>
            <person name="Shao H.Z."/>
            <person name="Wang X."/>
            <person name="Wang C.C."/>
            <person name="Yang T.C."/>
            <person name="Huo Q.B."/>
            <person name="Li W."/>
            <person name="Chen H.Y."/>
            <person name="Chen S.E."/>
            <person name="Zhou L.G."/>
            <person name="Ni X.B."/>
            <person name="Tian J.H."/>
            <person name="Sheng Y."/>
            <person name="Liu T."/>
            <person name="Pan Y.S."/>
            <person name="Xia L.Y."/>
            <person name="Li J."/>
            <person name="Zhao F."/>
            <person name="Cao W.C."/>
        </authorList>
    </citation>
    <scope>NUCLEOTIDE SEQUENCE</scope>
    <source>
        <strain evidence="2">Rmic-2018</strain>
    </source>
</reference>
<reference evidence="2" key="2">
    <citation type="submission" date="2021-09" db="EMBL/GenBank/DDBJ databases">
        <authorList>
            <person name="Jia N."/>
            <person name="Wang J."/>
            <person name="Shi W."/>
            <person name="Du L."/>
            <person name="Sun Y."/>
            <person name="Zhan W."/>
            <person name="Jiang J."/>
            <person name="Wang Q."/>
            <person name="Zhang B."/>
            <person name="Ji P."/>
            <person name="Sakyi L.B."/>
            <person name="Cui X."/>
            <person name="Yuan T."/>
            <person name="Jiang B."/>
            <person name="Yang W."/>
            <person name="Lam T.T.-Y."/>
            <person name="Chang Q."/>
            <person name="Ding S."/>
            <person name="Wang X."/>
            <person name="Zhu J."/>
            <person name="Ruan X."/>
            <person name="Zhao L."/>
            <person name="Wei J."/>
            <person name="Que T."/>
            <person name="Du C."/>
            <person name="Cheng J."/>
            <person name="Dai P."/>
            <person name="Han X."/>
            <person name="Huang E."/>
            <person name="Gao Y."/>
            <person name="Liu J."/>
            <person name="Shao H."/>
            <person name="Ye R."/>
            <person name="Li L."/>
            <person name="Wei W."/>
            <person name="Wang X."/>
            <person name="Wang C."/>
            <person name="Huo Q."/>
            <person name="Li W."/>
            <person name="Guo W."/>
            <person name="Chen H."/>
            <person name="Chen S."/>
            <person name="Zhou L."/>
            <person name="Zhou L."/>
            <person name="Ni X."/>
            <person name="Tian J."/>
            <person name="Zhou Y."/>
            <person name="Sheng Y."/>
            <person name="Liu T."/>
            <person name="Pan Y."/>
            <person name="Xia L."/>
            <person name="Li J."/>
            <person name="Zhao F."/>
            <person name="Cao W."/>
        </authorList>
    </citation>
    <scope>NUCLEOTIDE SEQUENCE</scope>
    <source>
        <strain evidence="2">Rmic-2018</strain>
        <tissue evidence="2">Larvae</tissue>
    </source>
</reference>